<feature type="region of interest" description="Disordered" evidence="1">
    <location>
        <begin position="137"/>
        <end position="204"/>
    </location>
</feature>
<gene>
    <name evidence="3" type="ORF">HHUSO_G22710</name>
</gene>
<dbReference type="EMBL" id="JAHFZB010000022">
    <property type="protein sequence ID" value="KAK6476339.1"/>
    <property type="molecule type" value="Genomic_DNA"/>
</dbReference>
<keyword evidence="2" id="KW-0732">Signal</keyword>
<evidence type="ECO:0000256" key="1">
    <source>
        <dbReference type="SAM" id="MobiDB-lite"/>
    </source>
</evidence>
<evidence type="ECO:0000313" key="4">
    <source>
        <dbReference type="Proteomes" id="UP001369086"/>
    </source>
</evidence>
<feature type="signal peptide" evidence="2">
    <location>
        <begin position="1"/>
        <end position="16"/>
    </location>
</feature>
<protein>
    <submittedName>
        <fullName evidence="3">Cyclin-dependent kinase 12-like</fullName>
    </submittedName>
</protein>
<feature type="compositionally biased region" description="Polar residues" evidence="1">
    <location>
        <begin position="273"/>
        <end position="298"/>
    </location>
</feature>
<organism evidence="3 4">
    <name type="scientific">Huso huso</name>
    <name type="common">Beluga</name>
    <name type="synonym">Acipenser huso</name>
    <dbReference type="NCBI Taxonomy" id="61971"/>
    <lineage>
        <taxon>Eukaryota</taxon>
        <taxon>Metazoa</taxon>
        <taxon>Chordata</taxon>
        <taxon>Craniata</taxon>
        <taxon>Vertebrata</taxon>
        <taxon>Euteleostomi</taxon>
        <taxon>Actinopterygii</taxon>
        <taxon>Chondrostei</taxon>
        <taxon>Acipenseriformes</taxon>
        <taxon>Acipenseridae</taxon>
        <taxon>Huso</taxon>
    </lineage>
</organism>
<feature type="compositionally biased region" description="Basic and acidic residues" evidence="1">
    <location>
        <begin position="142"/>
        <end position="152"/>
    </location>
</feature>
<name>A0ABR0YV66_HUSHU</name>
<evidence type="ECO:0000313" key="3">
    <source>
        <dbReference type="EMBL" id="KAK6476339.1"/>
    </source>
</evidence>
<reference evidence="3 4" key="1">
    <citation type="submission" date="2021-05" db="EMBL/GenBank/DDBJ databases">
        <authorList>
            <person name="Zahm M."/>
            <person name="Klopp C."/>
            <person name="Cabau C."/>
            <person name="Kuhl H."/>
            <person name="Suciu R."/>
            <person name="Ciorpac M."/>
            <person name="Holostenco D."/>
            <person name="Gessner J."/>
            <person name="Wuertz S."/>
            <person name="Hohne C."/>
            <person name="Stock M."/>
            <person name="Gislard M."/>
            <person name="Lluch J."/>
            <person name="Milhes M."/>
            <person name="Lampietro C."/>
            <person name="Lopez Roques C."/>
            <person name="Donnadieu C."/>
            <person name="Du K."/>
            <person name="Schartl M."/>
            <person name="Guiguen Y."/>
        </authorList>
    </citation>
    <scope>NUCLEOTIDE SEQUENCE [LARGE SCALE GENOMIC DNA]</scope>
    <source>
        <strain evidence="3">Hh-F2</strain>
        <tissue evidence="3">Blood</tissue>
    </source>
</reference>
<feature type="region of interest" description="Disordered" evidence="1">
    <location>
        <begin position="265"/>
        <end position="336"/>
    </location>
</feature>
<feature type="chain" id="PRO_5045201437" evidence="2">
    <location>
        <begin position="17"/>
        <end position="336"/>
    </location>
</feature>
<sequence>MLFVVFSLQAVRTVSMETMEEFDRECPMIKTFCQLLSEDEFEEQALSYTERALLDLFRTMDQNPELYERVIRKRKQGELEKASVGSCLKAKFFTAVEGQMNRCNAVGAAELRQRVGHLKEEMKKVQAYAQEAKCAAKRTSKRLAERRQKTPDECDGDEQAPPLCVGPPPSAPPPPPPLPPSTALPEAQTPLKDRTNHRKSQFQMVATPDLLNSYGLSRLNRRCRSSVDLTALSESEPESSSNPHHNIQYELLASIPLKRLRATGIVRSPGGTPLNTPRKSQPKSGKESSPASAFNTALITKFRNALSPPGTSSLDSPERSDSDADSSGFATPHGTP</sequence>
<dbReference type="PANTHER" id="PTHR36867">
    <property type="entry name" value="MCG131172, ISOFORM CRA_A"/>
    <property type="match status" value="1"/>
</dbReference>
<feature type="compositionally biased region" description="Pro residues" evidence="1">
    <location>
        <begin position="164"/>
        <end position="182"/>
    </location>
</feature>
<keyword evidence="4" id="KW-1185">Reference proteome</keyword>
<proteinExistence type="predicted"/>
<dbReference type="Proteomes" id="UP001369086">
    <property type="component" value="Unassembled WGS sequence"/>
</dbReference>
<comment type="caution">
    <text evidence="3">The sequence shown here is derived from an EMBL/GenBank/DDBJ whole genome shotgun (WGS) entry which is preliminary data.</text>
</comment>
<evidence type="ECO:0000256" key="2">
    <source>
        <dbReference type="SAM" id="SignalP"/>
    </source>
</evidence>
<dbReference type="PANTHER" id="PTHR36867:SF1">
    <property type="entry name" value="RIKEN CDNA 2610318N02 GENE"/>
    <property type="match status" value="1"/>
</dbReference>
<accession>A0ABR0YV66</accession>